<dbReference type="Gene3D" id="3.40.50.2300">
    <property type="match status" value="2"/>
</dbReference>
<name>G5IJ03_9FIRM</name>
<feature type="domain" description="Periplasmic binding protein" evidence="5">
    <location>
        <begin position="68"/>
        <end position="305"/>
    </location>
</feature>
<dbReference type="InterPro" id="IPR050555">
    <property type="entry name" value="Bact_Solute-Bind_Prot2"/>
</dbReference>
<proteinExistence type="inferred from homology"/>
<dbReference type="EMBL" id="ADLN01000096">
    <property type="protein sequence ID" value="EHI58517.1"/>
    <property type="molecule type" value="Genomic_DNA"/>
</dbReference>
<dbReference type="AlphaFoldDB" id="G5IJ03"/>
<evidence type="ECO:0000256" key="3">
    <source>
        <dbReference type="SAM" id="MobiDB-lite"/>
    </source>
</evidence>
<evidence type="ECO:0000313" key="7">
    <source>
        <dbReference type="Proteomes" id="UP000005384"/>
    </source>
</evidence>
<dbReference type="InterPro" id="IPR025997">
    <property type="entry name" value="SBP_2_dom"/>
</dbReference>
<dbReference type="PATRIC" id="fig|742737.3.peg.3455"/>
<dbReference type="SUPFAM" id="SSF53822">
    <property type="entry name" value="Periplasmic binding protein-like I"/>
    <property type="match status" value="1"/>
</dbReference>
<dbReference type="PANTHER" id="PTHR30036">
    <property type="entry name" value="D-XYLOSE-BINDING PERIPLASMIC PROTEIN"/>
    <property type="match status" value="1"/>
</dbReference>
<protein>
    <recommendedName>
        <fullName evidence="5">Periplasmic binding protein domain-containing protein</fullName>
    </recommendedName>
</protein>
<dbReference type="GO" id="GO:0030246">
    <property type="term" value="F:carbohydrate binding"/>
    <property type="evidence" value="ECO:0007669"/>
    <property type="project" value="TreeGrafter"/>
</dbReference>
<evidence type="ECO:0000256" key="4">
    <source>
        <dbReference type="SAM" id="SignalP"/>
    </source>
</evidence>
<dbReference type="HOGENOM" id="CLU_764557_0_0_9"/>
<comment type="subcellular location">
    <subcellularLocation>
        <location evidence="1">Cell envelope</location>
    </subcellularLocation>
</comment>
<comment type="caution">
    <text evidence="6">The sequence shown here is derived from an EMBL/GenBank/DDBJ whole genome shotgun (WGS) entry which is preliminary data.</text>
</comment>
<accession>G5IJ03</accession>
<keyword evidence="4" id="KW-0732">Signal</keyword>
<dbReference type="GO" id="GO:0030288">
    <property type="term" value="C:outer membrane-bounded periplasmic space"/>
    <property type="evidence" value="ECO:0007669"/>
    <property type="project" value="TreeGrafter"/>
</dbReference>
<dbReference type="PANTHER" id="PTHR30036:SF7">
    <property type="entry name" value="ABC TRANSPORTER PERIPLASMIC-BINDING PROTEIN YPHF"/>
    <property type="match status" value="1"/>
</dbReference>
<evidence type="ECO:0000259" key="5">
    <source>
        <dbReference type="Pfam" id="PF13407"/>
    </source>
</evidence>
<dbReference type="Proteomes" id="UP000005384">
    <property type="component" value="Unassembled WGS sequence"/>
</dbReference>
<gene>
    <name evidence="6" type="ORF">HMPREF9473_03476</name>
</gene>
<feature type="chain" id="PRO_5038594573" description="Periplasmic binding protein domain-containing protein" evidence="4">
    <location>
        <begin position="19"/>
        <end position="362"/>
    </location>
</feature>
<reference evidence="6 7" key="1">
    <citation type="submission" date="2011-08" db="EMBL/GenBank/DDBJ databases">
        <title>The Genome Sequence of Clostridium hathewayi WAL-18680.</title>
        <authorList>
            <consortium name="The Broad Institute Genome Sequencing Platform"/>
            <person name="Earl A."/>
            <person name="Ward D."/>
            <person name="Feldgarden M."/>
            <person name="Gevers D."/>
            <person name="Finegold S.M."/>
            <person name="Summanen P.H."/>
            <person name="Molitoris D.R."/>
            <person name="Song M."/>
            <person name="Daigneault M."/>
            <person name="Allen-Vercoe E."/>
            <person name="Young S.K."/>
            <person name="Zeng Q."/>
            <person name="Gargeya S."/>
            <person name="Fitzgerald M."/>
            <person name="Haas B."/>
            <person name="Abouelleil A."/>
            <person name="Alvarado L."/>
            <person name="Arachchi H.M."/>
            <person name="Berlin A."/>
            <person name="Brown A."/>
            <person name="Chapman S.B."/>
            <person name="Chen Z."/>
            <person name="Dunbar C."/>
            <person name="Freedman E."/>
            <person name="Gearin G."/>
            <person name="Gellesch M."/>
            <person name="Goldberg J."/>
            <person name="Griggs A."/>
            <person name="Gujja S."/>
            <person name="Heiman D."/>
            <person name="Howarth C."/>
            <person name="Larson L."/>
            <person name="Lui A."/>
            <person name="MacDonald P.J.P."/>
            <person name="Montmayeur A."/>
            <person name="Murphy C."/>
            <person name="Neiman D."/>
            <person name="Pearson M."/>
            <person name="Priest M."/>
            <person name="Roberts A."/>
            <person name="Saif S."/>
            <person name="Shea T."/>
            <person name="Shenoy N."/>
            <person name="Sisk P."/>
            <person name="Stolte C."/>
            <person name="Sykes S."/>
            <person name="Wortman J."/>
            <person name="Nusbaum C."/>
            <person name="Birren B."/>
        </authorList>
    </citation>
    <scope>NUCLEOTIDE SEQUENCE [LARGE SCALE GENOMIC DNA]</scope>
    <source>
        <strain evidence="6 7">WAL-18680</strain>
    </source>
</reference>
<evidence type="ECO:0000256" key="1">
    <source>
        <dbReference type="ARBA" id="ARBA00004196"/>
    </source>
</evidence>
<dbReference type="InterPro" id="IPR028082">
    <property type="entry name" value="Peripla_BP_I"/>
</dbReference>
<feature type="compositionally biased region" description="Basic and acidic residues" evidence="3">
    <location>
        <begin position="30"/>
        <end position="40"/>
    </location>
</feature>
<dbReference type="RefSeq" id="WP_006781466.1">
    <property type="nucleotide sequence ID" value="NZ_CP040506.1"/>
</dbReference>
<keyword evidence="7" id="KW-1185">Reference proteome</keyword>
<dbReference type="Pfam" id="PF13407">
    <property type="entry name" value="Peripla_BP_4"/>
    <property type="match status" value="1"/>
</dbReference>
<evidence type="ECO:0000313" key="6">
    <source>
        <dbReference type="EMBL" id="EHI58517.1"/>
    </source>
</evidence>
<feature type="region of interest" description="Disordered" evidence="3">
    <location>
        <begin position="23"/>
        <end position="65"/>
    </location>
</feature>
<comment type="similarity">
    <text evidence="2">Belongs to the bacterial solute-binding protein 2 family.</text>
</comment>
<dbReference type="CDD" id="cd01536">
    <property type="entry name" value="PBP1_ABC_sugar_binding-like"/>
    <property type="match status" value="1"/>
</dbReference>
<evidence type="ECO:0000256" key="2">
    <source>
        <dbReference type="ARBA" id="ARBA00007639"/>
    </source>
</evidence>
<sequence length="362" mass="39463">MKKVLAMFLIGAMLLNLAACGSTTSGSNETKNETQMEDKNQISSAEAQADDMEKAVSGERPTQGNGKIGFSVHTLGDEFFANLDTAVHQRLEAAGYKVTTISCEGSAAKQVSDIENLIAMDCEAIFFFAWDPSAIADVCKRGREAGIKMYGLGCTFEDKDAYDKIVNSDQAAQGLGAAQMASDWIDEKYPDAEDQSIEVAVLVYTGTVDSDRRSEAELKISELNSKANVVGVYDLAGASDQNVKAQEYAEMMQSEHPNLKCIIAFGGDSALGSNEVYMRDASLNRDEFAIFSVDATTVIYEEINKSKTNDSLYRGTVSTGDDLSIDIYDCLVDADLEYMDENRCIYKPITIITADNVDQYLN</sequence>
<organism evidence="6 7">
    <name type="scientific">Hungatella hathewayi WAL-18680</name>
    <dbReference type="NCBI Taxonomy" id="742737"/>
    <lineage>
        <taxon>Bacteria</taxon>
        <taxon>Bacillati</taxon>
        <taxon>Bacillota</taxon>
        <taxon>Clostridia</taxon>
        <taxon>Lachnospirales</taxon>
        <taxon>Lachnospiraceae</taxon>
        <taxon>Hungatella</taxon>
    </lineage>
</organism>
<feature type="signal peptide" evidence="4">
    <location>
        <begin position="1"/>
        <end position="18"/>
    </location>
</feature>